<dbReference type="Proteomes" id="UP001501126">
    <property type="component" value="Unassembled WGS sequence"/>
</dbReference>
<evidence type="ECO:0000313" key="2">
    <source>
        <dbReference type="Proteomes" id="UP001501126"/>
    </source>
</evidence>
<gene>
    <name evidence="1" type="ORF">GCM10009118_13060</name>
</gene>
<dbReference type="SUPFAM" id="SSF51206">
    <property type="entry name" value="cAMP-binding domain-like"/>
    <property type="match status" value="1"/>
</dbReference>
<evidence type="ECO:0000313" key="1">
    <source>
        <dbReference type="EMBL" id="GAA0874898.1"/>
    </source>
</evidence>
<accession>A0ABN1MPC8</accession>
<proteinExistence type="predicted"/>
<protein>
    <submittedName>
        <fullName evidence="1">Crp/Fnr family transcriptional regulator</fullName>
    </submittedName>
</protein>
<dbReference type="InterPro" id="IPR014710">
    <property type="entry name" value="RmlC-like_jellyroll"/>
</dbReference>
<name>A0ABN1MPC8_9FLAO</name>
<sequence>MDTPDKHIFSKKYPIDTYGEIWNKLTVLHFTKKTILPADILCFLEKGTIRKLITPEEADPEQSISIDFYLEGDIFTAKADNEIERQFTYQPISKGVLWYVDMREVRRLFLESKLCSTTQKVFLEEQLRAKALREIQLLQTAPREMYLYLLKNKPEFIQQVPLKYLASYIGITPQALSRIRRQIT</sequence>
<dbReference type="EMBL" id="BAAAFH010000007">
    <property type="protein sequence ID" value="GAA0874898.1"/>
    <property type="molecule type" value="Genomic_DNA"/>
</dbReference>
<comment type="caution">
    <text evidence="1">The sequence shown here is derived from an EMBL/GenBank/DDBJ whole genome shotgun (WGS) entry which is preliminary data.</text>
</comment>
<dbReference type="InterPro" id="IPR018490">
    <property type="entry name" value="cNMP-bd_dom_sf"/>
</dbReference>
<organism evidence="1 2">
    <name type="scientific">Wandonia haliotis</name>
    <dbReference type="NCBI Taxonomy" id="574963"/>
    <lineage>
        <taxon>Bacteria</taxon>
        <taxon>Pseudomonadati</taxon>
        <taxon>Bacteroidota</taxon>
        <taxon>Flavobacteriia</taxon>
        <taxon>Flavobacteriales</taxon>
        <taxon>Crocinitomicaceae</taxon>
        <taxon>Wandonia</taxon>
    </lineage>
</organism>
<dbReference type="RefSeq" id="WP_343785820.1">
    <property type="nucleotide sequence ID" value="NZ_BAAAFH010000007.1"/>
</dbReference>
<reference evidence="1 2" key="1">
    <citation type="journal article" date="2019" name="Int. J. Syst. Evol. Microbiol.">
        <title>The Global Catalogue of Microorganisms (GCM) 10K type strain sequencing project: providing services to taxonomists for standard genome sequencing and annotation.</title>
        <authorList>
            <consortium name="The Broad Institute Genomics Platform"/>
            <consortium name="The Broad Institute Genome Sequencing Center for Infectious Disease"/>
            <person name="Wu L."/>
            <person name="Ma J."/>
        </authorList>
    </citation>
    <scope>NUCLEOTIDE SEQUENCE [LARGE SCALE GENOMIC DNA]</scope>
    <source>
        <strain evidence="1 2">JCM 16083</strain>
    </source>
</reference>
<dbReference type="Gene3D" id="2.60.120.10">
    <property type="entry name" value="Jelly Rolls"/>
    <property type="match status" value="1"/>
</dbReference>
<keyword evidence="2" id="KW-1185">Reference proteome</keyword>